<comment type="similarity">
    <text evidence="1">Belongs to the beta-class carbonic anhydrase family.</text>
</comment>
<dbReference type="Gene3D" id="3.40.1050.10">
    <property type="entry name" value="Carbonic anhydrase"/>
    <property type="match status" value="1"/>
</dbReference>
<organism evidence="2 3">
    <name type="scientific">Urechidicola vernalis</name>
    <dbReference type="NCBI Taxonomy" id="3075600"/>
    <lineage>
        <taxon>Bacteria</taxon>
        <taxon>Pseudomonadati</taxon>
        <taxon>Bacteroidota</taxon>
        <taxon>Flavobacteriia</taxon>
        <taxon>Flavobacteriales</taxon>
        <taxon>Flavobacteriaceae</taxon>
        <taxon>Urechidicola</taxon>
    </lineage>
</organism>
<dbReference type="Pfam" id="PF00484">
    <property type="entry name" value="Pro_CA"/>
    <property type="match status" value="1"/>
</dbReference>
<reference evidence="2 3" key="1">
    <citation type="submission" date="2023-09" db="EMBL/GenBank/DDBJ databases">
        <authorList>
            <person name="Rey-Velasco X."/>
        </authorList>
    </citation>
    <scope>NUCLEOTIDE SEQUENCE [LARGE SCALE GENOMIC DNA]</scope>
    <source>
        <strain evidence="2 3">P050</strain>
    </source>
</reference>
<dbReference type="InterPro" id="IPR036874">
    <property type="entry name" value="Carbonic_anhydrase_sf"/>
</dbReference>
<dbReference type="SMART" id="SM00947">
    <property type="entry name" value="Pro_CA"/>
    <property type="match status" value="1"/>
</dbReference>
<dbReference type="NCBIfam" id="NF011765">
    <property type="entry name" value="PRK15219.1"/>
    <property type="match status" value="1"/>
</dbReference>
<evidence type="ECO:0000256" key="1">
    <source>
        <dbReference type="ARBA" id="ARBA00006217"/>
    </source>
</evidence>
<dbReference type="RefSeq" id="WP_311591777.1">
    <property type="nucleotide sequence ID" value="NZ_JAVRHV010000001.1"/>
</dbReference>
<accession>A0ABU2Y2E7</accession>
<proteinExistence type="inferred from homology"/>
<evidence type="ECO:0000313" key="3">
    <source>
        <dbReference type="Proteomes" id="UP001252186"/>
    </source>
</evidence>
<dbReference type="Proteomes" id="UP001252186">
    <property type="component" value="Unassembled WGS sequence"/>
</dbReference>
<evidence type="ECO:0000313" key="2">
    <source>
        <dbReference type="EMBL" id="MDT0551955.1"/>
    </source>
</evidence>
<gene>
    <name evidence="2" type="ORF">RM519_01735</name>
</gene>
<dbReference type="EMBL" id="JAVRHV010000001">
    <property type="protein sequence ID" value="MDT0551955.1"/>
    <property type="molecule type" value="Genomic_DNA"/>
</dbReference>
<sequence length="203" mass="21540">MKAQTKESQDKLNGAAAIQLLKDGNERFAASTKAERNLLEQVGDTSGGQFPFAAVLSCIDSRVPAEIVFDQGIGDIFSARVAGNIINEDILGSIEYACKVAGSKAIVVLGHSKCGAVTAACKGVELGNITALLSKIQPAVNEIKPTVDEFTPEAIETVSETNVKHSIENIRKESPILAEMESNGEIEIVGAIYHVESGQVTWL</sequence>
<dbReference type="PANTHER" id="PTHR11002:SF79">
    <property type="entry name" value="CARBONIC ANHYDRASE 2"/>
    <property type="match status" value="1"/>
</dbReference>
<protein>
    <submittedName>
        <fullName evidence="2">Carbonic anhydrase family protein</fullName>
    </submittedName>
</protein>
<name>A0ABU2Y2E7_9FLAO</name>
<dbReference type="SUPFAM" id="SSF53056">
    <property type="entry name" value="beta-carbonic anhydrase, cab"/>
    <property type="match status" value="1"/>
</dbReference>
<dbReference type="InterPro" id="IPR001765">
    <property type="entry name" value="Carbonic_anhydrase"/>
</dbReference>
<dbReference type="CDD" id="cd03378">
    <property type="entry name" value="beta_CA_cladeC"/>
    <property type="match status" value="1"/>
</dbReference>
<dbReference type="PANTHER" id="PTHR11002">
    <property type="entry name" value="CARBONIC ANHYDRASE"/>
    <property type="match status" value="1"/>
</dbReference>
<keyword evidence="3" id="KW-1185">Reference proteome</keyword>
<comment type="caution">
    <text evidence="2">The sequence shown here is derived from an EMBL/GenBank/DDBJ whole genome shotgun (WGS) entry which is preliminary data.</text>
</comment>